<dbReference type="AlphaFoldDB" id="A0A1Y0EGB7"/>
<organism evidence="1 2">
    <name type="scientific">Yoonia vestfoldensis</name>
    <dbReference type="NCBI Taxonomy" id="245188"/>
    <lineage>
        <taxon>Bacteria</taxon>
        <taxon>Pseudomonadati</taxon>
        <taxon>Pseudomonadota</taxon>
        <taxon>Alphaproteobacteria</taxon>
        <taxon>Rhodobacterales</taxon>
        <taxon>Paracoccaceae</taxon>
        <taxon>Yoonia</taxon>
    </lineage>
</organism>
<name>A0A1Y0EGB7_9RHOB</name>
<protein>
    <submittedName>
        <fullName evidence="1">Uncharacterized protein</fullName>
    </submittedName>
</protein>
<dbReference type="Proteomes" id="UP000195273">
    <property type="component" value="Chromosome"/>
</dbReference>
<keyword evidence="2" id="KW-1185">Reference proteome</keyword>
<accession>A0A1Y0EGB7</accession>
<evidence type="ECO:0000313" key="2">
    <source>
        <dbReference type="Proteomes" id="UP000195273"/>
    </source>
</evidence>
<proteinExistence type="predicted"/>
<sequence>MSLDSSVEGTPYDNASVHLGTTENVIDARLDEMIAISDATGATLDAVVAQLGGAPEDVWRFFVNTLAAIVGDEVA</sequence>
<reference evidence="1 2" key="1">
    <citation type="submission" date="2017-05" db="EMBL/GenBank/DDBJ databases">
        <title>Genome Sequence of Loktanella vestfoldensis Strain SMR4r Isolated from a Culture of the Diatom Skeletonema marinoi.</title>
        <authorList>
            <person name="Topel M."/>
            <person name="Pinder M.I.M."/>
            <person name="Johansson O.N."/>
            <person name="Kourtchenko O."/>
            <person name="Godhe A."/>
            <person name="Clarke A.K."/>
        </authorList>
    </citation>
    <scope>NUCLEOTIDE SEQUENCE [LARGE SCALE GENOMIC DNA]</scope>
    <source>
        <strain evidence="1 2">SMR4r</strain>
    </source>
</reference>
<evidence type="ECO:0000313" key="1">
    <source>
        <dbReference type="EMBL" id="ARU02665.1"/>
    </source>
</evidence>
<dbReference type="KEGG" id="lvs:LOKVESSMR4R_03393"/>
<dbReference type="EMBL" id="CP021431">
    <property type="protein sequence ID" value="ARU02665.1"/>
    <property type="molecule type" value="Genomic_DNA"/>
</dbReference>
<gene>
    <name evidence="1" type="ORF">LOKVESSMR4R_03393</name>
</gene>